<evidence type="ECO:0000256" key="5">
    <source>
        <dbReference type="ARBA" id="ARBA00023251"/>
    </source>
</evidence>
<protein>
    <submittedName>
        <fullName evidence="7">ABC-2 type transport system ATP-binding protein</fullName>
    </submittedName>
</protein>
<dbReference type="InterPro" id="IPR003593">
    <property type="entry name" value="AAA+_ATPase"/>
</dbReference>
<reference evidence="7 8" key="1">
    <citation type="submission" date="2019-03" db="EMBL/GenBank/DDBJ databases">
        <title>Genomic Encyclopedia of Archaeal and Bacterial Type Strains, Phase II (KMG-II): from individual species to whole genera.</title>
        <authorList>
            <person name="Goeker M."/>
        </authorList>
    </citation>
    <scope>NUCLEOTIDE SEQUENCE [LARGE SCALE GENOMIC DNA]</scope>
    <source>
        <strain evidence="7 8">DSM 45499</strain>
    </source>
</reference>
<keyword evidence="3" id="KW-0547">Nucleotide-binding</keyword>
<dbReference type="InterPro" id="IPR027417">
    <property type="entry name" value="P-loop_NTPase"/>
</dbReference>
<evidence type="ECO:0000256" key="4">
    <source>
        <dbReference type="ARBA" id="ARBA00022840"/>
    </source>
</evidence>
<evidence type="ECO:0000313" key="7">
    <source>
        <dbReference type="EMBL" id="TDV55962.1"/>
    </source>
</evidence>
<dbReference type="AlphaFoldDB" id="A0A4R7W0P8"/>
<evidence type="ECO:0000256" key="1">
    <source>
        <dbReference type="ARBA" id="ARBA00004202"/>
    </source>
</evidence>
<organism evidence="7 8">
    <name type="scientific">Actinophytocola oryzae</name>
    <dbReference type="NCBI Taxonomy" id="502181"/>
    <lineage>
        <taxon>Bacteria</taxon>
        <taxon>Bacillati</taxon>
        <taxon>Actinomycetota</taxon>
        <taxon>Actinomycetes</taxon>
        <taxon>Pseudonocardiales</taxon>
        <taxon>Pseudonocardiaceae</taxon>
    </lineage>
</organism>
<sequence length="316" mass="33192">MEPLIATTGLGKTFGAVQALADVTLAVGAGRILGLLGHNGAGKTTLIDILSTRIPADTGTALVCGWDVREHGARVRRRIAVASQFTTLDDDLSGRDNLVLFARLLGATVRQARRRAGELLDVFGLADAADLPVRGYSGGMRRRTDLAVCLLGRPDVLFLDEPSTGLDPVACRQLWDMVKGLANTGITVVLTTQYLAEAEHLADEVAVLALGRVVAAGTPAELKRRIGTQTLTLTFADAWQGDRAAGWLRQAGHPGVADPLRATVVVPVAGGADVVSIIRLVGTAGFDVADVRVTEPTLEDVYLSLHTGQSPAVRVG</sequence>
<feature type="domain" description="ABC transporter" evidence="6">
    <location>
        <begin position="5"/>
        <end position="235"/>
    </location>
</feature>
<dbReference type="Gene3D" id="3.40.50.300">
    <property type="entry name" value="P-loop containing nucleotide triphosphate hydrolases"/>
    <property type="match status" value="1"/>
</dbReference>
<evidence type="ECO:0000256" key="3">
    <source>
        <dbReference type="ARBA" id="ARBA00022741"/>
    </source>
</evidence>
<keyword evidence="2" id="KW-0813">Transport</keyword>
<dbReference type="PROSITE" id="PS50893">
    <property type="entry name" value="ABC_TRANSPORTER_2"/>
    <property type="match status" value="1"/>
</dbReference>
<dbReference type="PANTHER" id="PTHR42711">
    <property type="entry name" value="ABC TRANSPORTER ATP-BINDING PROTEIN"/>
    <property type="match status" value="1"/>
</dbReference>
<dbReference type="GO" id="GO:0016887">
    <property type="term" value="F:ATP hydrolysis activity"/>
    <property type="evidence" value="ECO:0007669"/>
    <property type="project" value="InterPro"/>
</dbReference>
<dbReference type="Pfam" id="PF00005">
    <property type="entry name" value="ABC_tran"/>
    <property type="match status" value="1"/>
</dbReference>
<dbReference type="OrthoDB" id="9804819at2"/>
<dbReference type="GO" id="GO:0005886">
    <property type="term" value="C:plasma membrane"/>
    <property type="evidence" value="ECO:0007669"/>
    <property type="project" value="UniProtKB-SubCell"/>
</dbReference>
<keyword evidence="8" id="KW-1185">Reference proteome</keyword>
<dbReference type="SMART" id="SM00382">
    <property type="entry name" value="AAA"/>
    <property type="match status" value="1"/>
</dbReference>
<dbReference type="GO" id="GO:0005524">
    <property type="term" value="F:ATP binding"/>
    <property type="evidence" value="ECO:0007669"/>
    <property type="project" value="UniProtKB-KW"/>
</dbReference>
<dbReference type="SUPFAM" id="SSF52540">
    <property type="entry name" value="P-loop containing nucleoside triphosphate hydrolases"/>
    <property type="match status" value="1"/>
</dbReference>
<accession>A0A4R7W0P8</accession>
<evidence type="ECO:0000259" key="6">
    <source>
        <dbReference type="PROSITE" id="PS50893"/>
    </source>
</evidence>
<keyword evidence="5" id="KW-0046">Antibiotic resistance</keyword>
<proteinExistence type="predicted"/>
<evidence type="ECO:0000256" key="2">
    <source>
        <dbReference type="ARBA" id="ARBA00022448"/>
    </source>
</evidence>
<keyword evidence="4 7" id="KW-0067">ATP-binding</keyword>
<dbReference type="Proteomes" id="UP000294927">
    <property type="component" value="Unassembled WGS sequence"/>
</dbReference>
<comment type="subcellular location">
    <subcellularLocation>
        <location evidence="1">Cell membrane</location>
        <topology evidence="1">Peripheral membrane protein</topology>
    </subcellularLocation>
</comment>
<dbReference type="GO" id="GO:0046677">
    <property type="term" value="P:response to antibiotic"/>
    <property type="evidence" value="ECO:0007669"/>
    <property type="project" value="UniProtKB-KW"/>
</dbReference>
<dbReference type="EMBL" id="SOCP01000002">
    <property type="protein sequence ID" value="TDV55962.1"/>
    <property type="molecule type" value="Genomic_DNA"/>
</dbReference>
<dbReference type="InterPro" id="IPR050763">
    <property type="entry name" value="ABC_transporter_ATP-binding"/>
</dbReference>
<dbReference type="PANTHER" id="PTHR42711:SF19">
    <property type="entry name" value="DOXORUBICIN RESISTANCE ATP-BINDING PROTEIN DRRA"/>
    <property type="match status" value="1"/>
</dbReference>
<gene>
    <name evidence="7" type="ORF">CLV71_10223</name>
</gene>
<evidence type="ECO:0000313" key="8">
    <source>
        <dbReference type="Proteomes" id="UP000294927"/>
    </source>
</evidence>
<name>A0A4R7W0P8_9PSEU</name>
<dbReference type="InterPro" id="IPR003439">
    <property type="entry name" value="ABC_transporter-like_ATP-bd"/>
</dbReference>
<comment type="caution">
    <text evidence="7">The sequence shown here is derived from an EMBL/GenBank/DDBJ whole genome shotgun (WGS) entry which is preliminary data.</text>
</comment>
<dbReference type="RefSeq" id="WP_133901270.1">
    <property type="nucleotide sequence ID" value="NZ_SOCP01000002.1"/>
</dbReference>